<dbReference type="SUPFAM" id="SSF53383">
    <property type="entry name" value="PLP-dependent transferases"/>
    <property type="match status" value="1"/>
</dbReference>
<evidence type="ECO:0000256" key="1">
    <source>
        <dbReference type="ARBA" id="ARBA00001933"/>
    </source>
</evidence>
<dbReference type="GO" id="GO:0008732">
    <property type="term" value="F:L-allo-threonine aldolase activity"/>
    <property type="evidence" value="ECO:0007669"/>
    <property type="project" value="TreeGrafter"/>
</dbReference>
<evidence type="ECO:0000259" key="4">
    <source>
        <dbReference type="Pfam" id="PF01212"/>
    </source>
</evidence>
<dbReference type="GO" id="GO:0006567">
    <property type="term" value="P:L-threonine catabolic process"/>
    <property type="evidence" value="ECO:0007669"/>
    <property type="project" value="TreeGrafter"/>
</dbReference>
<dbReference type="eggNOG" id="KOG1368">
    <property type="taxonomic scope" value="Eukaryota"/>
</dbReference>
<comment type="cofactor">
    <cofactor evidence="1">
        <name>pyridoxal 5'-phosphate</name>
        <dbReference type="ChEBI" id="CHEBI:597326"/>
    </cofactor>
</comment>
<dbReference type="GO" id="GO:0006545">
    <property type="term" value="P:glycine biosynthetic process"/>
    <property type="evidence" value="ECO:0007669"/>
    <property type="project" value="TreeGrafter"/>
</dbReference>
<dbReference type="OMA" id="LWEIEPY"/>
<evidence type="ECO:0000256" key="2">
    <source>
        <dbReference type="ARBA" id="ARBA00006966"/>
    </source>
</evidence>
<keyword evidence="6" id="KW-1185">Reference proteome</keyword>
<dbReference type="Gene3D" id="3.40.640.10">
    <property type="entry name" value="Type I PLP-dependent aspartate aminotransferase-like (Major domain)"/>
    <property type="match status" value="1"/>
</dbReference>
<accession>K0RYQ7</accession>
<sequence>MTLATTPTFAGAGVFVCFALANRHADCFPRQIPYHSRRARKSRVTDSADRMVPAATPTDEEDVIDLQLHTRREAPCAALLSLSAFCKERGIESFDVYGDFNCPTSESYLSQFEQDVAAHFGKEDAVFCISGGMAQSIVLLINDATRSKNTGSPAFACHPTSHLLLHENSGYNELMKFESIVLGWDHHESSYDPNIILETSACFRMGPLRLDDVEALVGKEGESRILSHPSRKPDVNVSTLILELPHREIGGKLTPWDEVLEMSNFCSKHNLAFHCDGARIFEASAGYGHASLAETAKPFDSVYISFYKGLGAMSGAMLLGDKPFVDDARVWLRRFGGNIYSVLPYAASAWMGFHMNCLVRDDTFTKRKEKLRSVVKMLTEDSDVCNFLSFDPPDPQTNIVHGYLDTSYSEATSAIQKTEDETGIRVLYRLRSYDGGCRFELTMGEANYSIDDELYVKGWKDFAQLVTHNIRFFYDVPSSSHVSALPL</sequence>
<comment type="similarity">
    <text evidence="2">Belongs to the threonine aldolase family.</text>
</comment>
<dbReference type="InterPro" id="IPR015421">
    <property type="entry name" value="PyrdxlP-dep_Trfase_major"/>
</dbReference>
<protein>
    <recommendedName>
        <fullName evidence="4">Aromatic amino acid beta-eliminating lyase/threonine aldolase domain-containing protein</fullName>
    </recommendedName>
</protein>
<evidence type="ECO:0000313" key="5">
    <source>
        <dbReference type="EMBL" id="EJK53996.1"/>
    </source>
</evidence>
<feature type="domain" description="Aromatic amino acid beta-eliminating lyase/threonine aldolase" evidence="4">
    <location>
        <begin position="110"/>
        <end position="368"/>
    </location>
</feature>
<evidence type="ECO:0000256" key="3">
    <source>
        <dbReference type="ARBA" id="ARBA00022898"/>
    </source>
</evidence>
<keyword evidence="3" id="KW-0663">Pyridoxal phosphate</keyword>
<organism evidence="5 6">
    <name type="scientific">Thalassiosira oceanica</name>
    <name type="common">Marine diatom</name>
    <dbReference type="NCBI Taxonomy" id="159749"/>
    <lineage>
        <taxon>Eukaryota</taxon>
        <taxon>Sar</taxon>
        <taxon>Stramenopiles</taxon>
        <taxon>Ochrophyta</taxon>
        <taxon>Bacillariophyta</taxon>
        <taxon>Coscinodiscophyceae</taxon>
        <taxon>Thalassiosirophycidae</taxon>
        <taxon>Thalassiosirales</taxon>
        <taxon>Thalassiosiraceae</taxon>
        <taxon>Thalassiosira</taxon>
    </lineage>
</organism>
<dbReference type="PANTHER" id="PTHR48097">
    <property type="entry name" value="L-THREONINE ALDOLASE-RELATED"/>
    <property type="match status" value="1"/>
</dbReference>
<dbReference type="PANTHER" id="PTHR48097:SF9">
    <property type="entry name" value="L-THREONINE ALDOLASE"/>
    <property type="match status" value="1"/>
</dbReference>
<dbReference type="InterPro" id="IPR015424">
    <property type="entry name" value="PyrdxlP-dep_Trfase"/>
</dbReference>
<comment type="caution">
    <text evidence="5">The sequence shown here is derived from an EMBL/GenBank/DDBJ whole genome shotgun (WGS) entry which is preliminary data.</text>
</comment>
<name>K0RYQ7_THAOC</name>
<dbReference type="OrthoDB" id="10261951at2759"/>
<proteinExistence type="inferred from homology"/>
<dbReference type="InterPro" id="IPR015422">
    <property type="entry name" value="PyrdxlP-dep_Trfase_small"/>
</dbReference>
<dbReference type="GO" id="GO:0005829">
    <property type="term" value="C:cytosol"/>
    <property type="evidence" value="ECO:0007669"/>
    <property type="project" value="TreeGrafter"/>
</dbReference>
<dbReference type="Proteomes" id="UP000266841">
    <property type="component" value="Unassembled WGS sequence"/>
</dbReference>
<dbReference type="Pfam" id="PF01212">
    <property type="entry name" value="Beta_elim_lyase"/>
    <property type="match status" value="1"/>
</dbReference>
<dbReference type="Gene3D" id="3.90.1150.10">
    <property type="entry name" value="Aspartate Aminotransferase, domain 1"/>
    <property type="match status" value="1"/>
</dbReference>
<dbReference type="EMBL" id="AGNL01036576">
    <property type="protein sequence ID" value="EJK53996.1"/>
    <property type="molecule type" value="Genomic_DNA"/>
</dbReference>
<reference evidence="5 6" key="1">
    <citation type="journal article" date="2012" name="Genome Biol.">
        <title>Genome and low-iron response of an oceanic diatom adapted to chronic iron limitation.</title>
        <authorList>
            <person name="Lommer M."/>
            <person name="Specht M."/>
            <person name="Roy A.S."/>
            <person name="Kraemer L."/>
            <person name="Andreson R."/>
            <person name="Gutowska M.A."/>
            <person name="Wolf J."/>
            <person name="Bergner S.V."/>
            <person name="Schilhabel M.B."/>
            <person name="Klostermeier U.C."/>
            <person name="Beiko R.G."/>
            <person name="Rosenstiel P."/>
            <person name="Hippler M."/>
            <person name="Laroche J."/>
        </authorList>
    </citation>
    <scope>NUCLEOTIDE SEQUENCE [LARGE SCALE GENOMIC DNA]</scope>
    <source>
        <strain evidence="5 6">CCMP1005</strain>
    </source>
</reference>
<evidence type="ECO:0000313" key="6">
    <source>
        <dbReference type="Proteomes" id="UP000266841"/>
    </source>
</evidence>
<dbReference type="AlphaFoldDB" id="K0RYQ7"/>
<gene>
    <name evidence="5" type="ORF">THAOC_26460</name>
</gene>
<dbReference type="InterPro" id="IPR001597">
    <property type="entry name" value="ArAA_b-elim_lyase/Thr_aldolase"/>
</dbReference>